<name>A0ABQ5E4W5_9ASTR</name>
<dbReference type="EMBL" id="BQNB010015939">
    <property type="protein sequence ID" value="GJT45895.1"/>
    <property type="molecule type" value="Genomic_DNA"/>
</dbReference>
<accession>A0ABQ5E4W5</accession>
<feature type="domain" description="Integrase catalytic" evidence="2">
    <location>
        <begin position="488"/>
        <end position="660"/>
    </location>
</feature>
<dbReference type="InterPro" id="IPR039537">
    <property type="entry name" value="Retrotran_Ty1/copia-like"/>
</dbReference>
<comment type="caution">
    <text evidence="3">The sequence shown here is derived from an EMBL/GenBank/DDBJ whole genome shotgun (WGS) entry which is preliminary data.</text>
</comment>
<dbReference type="SUPFAM" id="SSF53098">
    <property type="entry name" value="Ribonuclease H-like"/>
    <property type="match status" value="1"/>
</dbReference>
<reference evidence="3" key="1">
    <citation type="journal article" date="2022" name="Int. J. Mol. Sci.">
        <title>Draft Genome of Tanacetum Coccineum: Genomic Comparison of Closely Related Tanacetum-Family Plants.</title>
        <authorList>
            <person name="Yamashiro T."/>
            <person name="Shiraishi A."/>
            <person name="Nakayama K."/>
            <person name="Satake H."/>
        </authorList>
    </citation>
    <scope>NUCLEOTIDE SEQUENCE</scope>
</reference>
<gene>
    <name evidence="3" type="ORF">Tco_0954610</name>
</gene>
<evidence type="ECO:0000313" key="4">
    <source>
        <dbReference type="Proteomes" id="UP001151760"/>
    </source>
</evidence>
<feature type="region of interest" description="Disordered" evidence="1">
    <location>
        <begin position="322"/>
        <end position="372"/>
    </location>
</feature>
<organism evidence="3 4">
    <name type="scientific">Tanacetum coccineum</name>
    <dbReference type="NCBI Taxonomy" id="301880"/>
    <lineage>
        <taxon>Eukaryota</taxon>
        <taxon>Viridiplantae</taxon>
        <taxon>Streptophyta</taxon>
        <taxon>Embryophyta</taxon>
        <taxon>Tracheophyta</taxon>
        <taxon>Spermatophyta</taxon>
        <taxon>Magnoliopsida</taxon>
        <taxon>eudicotyledons</taxon>
        <taxon>Gunneridae</taxon>
        <taxon>Pentapetalae</taxon>
        <taxon>asterids</taxon>
        <taxon>campanulids</taxon>
        <taxon>Asterales</taxon>
        <taxon>Asteraceae</taxon>
        <taxon>Asteroideae</taxon>
        <taxon>Anthemideae</taxon>
        <taxon>Anthemidinae</taxon>
        <taxon>Tanacetum</taxon>
    </lineage>
</organism>
<dbReference type="PANTHER" id="PTHR42648">
    <property type="entry name" value="TRANSPOSASE, PUTATIVE-RELATED"/>
    <property type="match status" value="1"/>
</dbReference>
<feature type="compositionally biased region" description="Polar residues" evidence="1">
    <location>
        <begin position="341"/>
        <end position="353"/>
    </location>
</feature>
<proteinExistence type="predicted"/>
<dbReference type="InterPro" id="IPR001584">
    <property type="entry name" value="Integrase_cat-core"/>
</dbReference>
<feature type="region of interest" description="Disordered" evidence="1">
    <location>
        <begin position="792"/>
        <end position="811"/>
    </location>
</feature>
<sequence>MIKNKNFHEASNGDDVFCGLSSSLQLQNEYILVVPCRILDHKNDNEYLEDEHIAVQRESKAKLPCFSLIPDIHMADDDARGLYECSRKLGLVALTLKTKGGLELLSFDDLYYKLKTLEVDIKGYSTFSSSQSAGPSHSAFVSTTSASKKMSYADSPNYSSSNYNAPSNSKTHGSIQIWYIEKMDLEEMDLKWQMAMLSVRVHKFEQKAGRKIDFDKKESARFNKKKIGQSMMDREMSLLHLSVWYEAGCVTEDAIEEGAKMYNLITRDDTKEPVRSDNLQSQRQIDFASHDSSVKSSESQVNGFNSVHQLLVTGKVFIPAARPNQVPAGRPKPVSTGRPKSVSTGAPVSTGKQNRPPPVHAGRRNSSSVTSGWWQSTARPMAHLPTPTSSYFQTSTPFGPHVYYNHNAIWCLRCNCVKKPSARFDLGKHIEKENSYTDAEDEGIFDSGCSRSMTGNMERLDDFQEFQGGKVTIWWVKDFMLPNESMVLLRVPRKHNLYTINLNNLSPKGNLACLVSKASVDEFVKWHRRMGKQHKASYKVITAVRSISEPLQLLHMDLFGPTSIRSIDHKYYCLVITNDYSKFLLGIKRDYSNAKTPQQNGIAERKNRTLIEAARTMLADSKLPTMFWTEAVRTACYVLNRVLVTSPHNKTPYALLTGNIPSIGYFKPFGCHVTILNTCDHLGKFDGKADEGYIVGYSASNKAYRSTIVAITKRVEETMNLRYLEEKPNVQGLGHEWVMNKEPPRCKKILRNFHRESNTKSVPFWCTSKILLWKQHFYGSVPVLLGPTDSFSDDEPTTRFPSPSDLGNNEPSLGIFSSSSYDDEFGADLNNLASTVEVSHPYSGLLKIHWVVPMQEEMQQFKFQDSGTPGPLRIASTARDSHVEIGEDHYGFSIHEDYKMERFPRLYINKIVARHDTDGQSKCTIQTLEDMLRACAIDFGGNGDTDLPLVEFLYNNSYHSSVKCASFKAFVRKEKWLPLPLKLSMLLLLTAVVSLRFRTSAIPATIDATPYTITEDSVRGQLQLADDGGIDDLPIADIYSGMDNLGYVTEGKLTFYKNKFSPQWRFLVHTILHCLSTTLGRWDHLGMLLLLSKKRVNGAGVAFEAKGQRSDPAIAAFSQVQKRLLMHLPLPHMWVDEPLGGSFMPLHKVHPASTAGQTSRVLWTLITLTALSAVVSTLVQKVHSLETELKAHKQLFKDVVGKLVKQVKAMGCELKTKEKDGQYGVMWAVDSTNSPGGPSQVMFPTNDVPTDVLLGVDSLLVLQTSGTTTATPSSPVKDARKGKGVAVEEPTLTQDKTFKKLEEERLARQMSLDYDMMKDQRKRQQGGFCICLPNYSELLGKLILLDGALVILEERTCVEHRVKKEKG</sequence>
<dbReference type="Proteomes" id="UP001151760">
    <property type="component" value="Unassembled WGS sequence"/>
</dbReference>
<keyword evidence="4" id="KW-1185">Reference proteome</keyword>
<evidence type="ECO:0000256" key="1">
    <source>
        <dbReference type="SAM" id="MobiDB-lite"/>
    </source>
</evidence>
<evidence type="ECO:0000313" key="3">
    <source>
        <dbReference type="EMBL" id="GJT45895.1"/>
    </source>
</evidence>
<evidence type="ECO:0000259" key="2">
    <source>
        <dbReference type="PROSITE" id="PS50994"/>
    </source>
</evidence>
<dbReference type="PANTHER" id="PTHR42648:SF32">
    <property type="entry name" value="RIBONUCLEASE H-LIKE DOMAIN, GAG-PRE-INTEGRASE DOMAIN PROTEIN-RELATED"/>
    <property type="match status" value="1"/>
</dbReference>
<reference evidence="3" key="2">
    <citation type="submission" date="2022-01" db="EMBL/GenBank/DDBJ databases">
        <authorList>
            <person name="Yamashiro T."/>
            <person name="Shiraishi A."/>
            <person name="Satake H."/>
            <person name="Nakayama K."/>
        </authorList>
    </citation>
    <scope>NUCLEOTIDE SEQUENCE</scope>
</reference>
<dbReference type="InterPro" id="IPR012337">
    <property type="entry name" value="RNaseH-like_sf"/>
</dbReference>
<dbReference type="PROSITE" id="PS50994">
    <property type="entry name" value="INTEGRASE"/>
    <property type="match status" value="1"/>
</dbReference>
<dbReference type="InterPro" id="IPR036397">
    <property type="entry name" value="RNaseH_sf"/>
</dbReference>
<protein>
    <submittedName>
        <fullName evidence="3">Ribonuclease H-like domain-containing protein</fullName>
    </submittedName>
</protein>
<feature type="region of interest" description="Disordered" evidence="1">
    <location>
        <begin position="1267"/>
        <end position="1286"/>
    </location>
</feature>
<dbReference type="Gene3D" id="3.30.420.10">
    <property type="entry name" value="Ribonuclease H-like superfamily/Ribonuclease H"/>
    <property type="match status" value="2"/>
</dbReference>
<feature type="compositionally biased region" description="Polar residues" evidence="1">
    <location>
        <begin position="799"/>
        <end position="811"/>
    </location>
</feature>